<keyword evidence="5" id="KW-0472">Membrane</keyword>
<dbReference type="EMBL" id="CACRXK020002352">
    <property type="protein sequence ID" value="CAB3993906.1"/>
    <property type="molecule type" value="Genomic_DNA"/>
</dbReference>
<comment type="similarity">
    <text evidence="2">Belongs to the clarin family.</text>
</comment>
<keyword evidence="4" id="KW-1133">Transmembrane helix</keyword>
<comment type="caution">
    <text evidence="6">The sequence shown here is derived from an EMBL/GenBank/DDBJ whole genome shotgun (WGS) entry which is preliminary data.</text>
</comment>
<dbReference type="InterPro" id="IPR026748">
    <property type="entry name" value="Clarin"/>
</dbReference>
<evidence type="ECO:0000256" key="5">
    <source>
        <dbReference type="ARBA" id="ARBA00023136"/>
    </source>
</evidence>
<dbReference type="PANTHER" id="PTHR31548">
    <property type="entry name" value="CLARIN"/>
    <property type="match status" value="1"/>
</dbReference>
<dbReference type="Proteomes" id="UP001152795">
    <property type="component" value="Unassembled WGS sequence"/>
</dbReference>
<evidence type="ECO:0000256" key="2">
    <source>
        <dbReference type="ARBA" id="ARBA00005787"/>
    </source>
</evidence>
<evidence type="ECO:0000313" key="6">
    <source>
        <dbReference type="EMBL" id="CAB3993906.1"/>
    </source>
</evidence>
<reference evidence="6" key="1">
    <citation type="submission" date="2020-04" db="EMBL/GenBank/DDBJ databases">
        <authorList>
            <person name="Alioto T."/>
            <person name="Alioto T."/>
            <person name="Gomez Garrido J."/>
        </authorList>
    </citation>
    <scope>NUCLEOTIDE SEQUENCE</scope>
    <source>
        <strain evidence="6">A484AB</strain>
    </source>
</reference>
<comment type="subcellular location">
    <subcellularLocation>
        <location evidence="1">Membrane</location>
        <topology evidence="1">Multi-pass membrane protein</topology>
    </subcellularLocation>
</comment>
<proteinExistence type="inferred from homology"/>
<keyword evidence="3" id="KW-0812">Transmembrane</keyword>
<evidence type="ECO:0000256" key="1">
    <source>
        <dbReference type="ARBA" id="ARBA00004141"/>
    </source>
</evidence>
<evidence type="ECO:0000256" key="4">
    <source>
        <dbReference type="ARBA" id="ARBA00022989"/>
    </source>
</evidence>
<protein>
    <submittedName>
        <fullName evidence="6">Uncharacterized protein</fullName>
    </submittedName>
</protein>
<dbReference type="GO" id="GO:0007605">
    <property type="term" value="P:sensory perception of sound"/>
    <property type="evidence" value="ECO:0007669"/>
    <property type="project" value="UniProtKB-ARBA"/>
</dbReference>
<accession>A0A7D9HVN4</accession>
<dbReference type="GO" id="GO:0016020">
    <property type="term" value="C:membrane"/>
    <property type="evidence" value="ECO:0007669"/>
    <property type="project" value="UniProtKB-SubCell"/>
</dbReference>
<dbReference type="PANTHER" id="PTHR31548:SF1">
    <property type="entry name" value="LD47387P"/>
    <property type="match status" value="1"/>
</dbReference>
<name>A0A7D9HVN4_PARCT</name>
<evidence type="ECO:0000313" key="7">
    <source>
        <dbReference type="Proteomes" id="UP001152795"/>
    </source>
</evidence>
<dbReference type="OrthoDB" id="10012538at2759"/>
<organism evidence="6 7">
    <name type="scientific">Paramuricea clavata</name>
    <name type="common">Red gorgonian</name>
    <name type="synonym">Violescent sea-whip</name>
    <dbReference type="NCBI Taxonomy" id="317549"/>
    <lineage>
        <taxon>Eukaryota</taxon>
        <taxon>Metazoa</taxon>
        <taxon>Cnidaria</taxon>
        <taxon>Anthozoa</taxon>
        <taxon>Octocorallia</taxon>
        <taxon>Malacalcyonacea</taxon>
        <taxon>Plexauridae</taxon>
        <taxon>Paramuricea</taxon>
    </lineage>
</organism>
<gene>
    <name evidence="6" type="ORF">PACLA_8A029989</name>
</gene>
<dbReference type="AlphaFoldDB" id="A0A7D9HVN4"/>
<evidence type="ECO:0000256" key="3">
    <source>
        <dbReference type="ARBA" id="ARBA00022692"/>
    </source>
</evidence>
<keyword evidence="7" id="KW-1185">Reference proteome</keyword>
<sequence>MSKIFRRKGLALLSGILCLLATGIIVTVLINDPHKPETRPWSAWVQANFTRTIQVNGVNQVLAKTGWVYFGLFKGYKEKSYSGNYQGLRTEYFEVFKEFDNVFNLKILYAVIGCLVVGGIVLILSAGLSFYNEFTKSSYVILGSVGLYIFNGVAFFFMLCAVGLFSGLYHQQIKKNVLKSSEIDEGFNSEDNASLKFSFWILVGACFLPLINMLLTFLNSARAKSYFNKTTTIPTSNVDGMMLY</sequence>